<dbReference type="InterPro" id="IPR012340">
    <property type="entry name" value="NA-bd_OB-fold"/>
</dbReference>
<keyword evidence="2 4" id="KW-0689">Ribosomal protein</keyword>
<protein>
    <submittedName>
        <fullName evidence="4">30S ribosomal protein S17</fullName>
    </submittedName>
</protein>
<gene>
    <name evidence="4" type="primary">rps17</name>
</gene>
<keyword evidence="3" id="KW-0687">Ribonucleoprotein</keyword>
<comment type="similarity">
    <text evidence="1">Belongs to the universal ribosomal protein uS17 family.</text>
</comment>
<dbReference type="SUPFAM" id="SSF50249">
    <property type="entry name" value="Nucleic acid-binding proteins"/>
    <property type="match status" value="1"/>
</dbReference>
<dbReference type="EMBL" id="MK573205">
    <property type="protein sequence ID" value="QEM01741.1"/>
    <property type="molecule type" value="Genomic_DNA"/>
</dbReference>
<dbReference type="AlphaFoldDB" id="A0A5C1H835"/>
<dbReference type="Pfam" id="PF00366">
    <property type="entry name" value="Ribosomal_S17"/>
    <property type="match status" value="1"/>
</dbReference>
<evidence type="ECO:0000313" key="4">
    <source>
        <dbReference type="EMBL" id="QEM01741.1"/>
    </source>
</evidence>
<dbReference type="GO" id="GO:0005840">
    <property type="term" value="C:ribosome"/>
    <property type="evidence" value="ECO:0007669"/>
    <property type="project" value="UniProtKB-KW"/>
</dbReference>
<dbReference type="Gene3D" id="2.40.50.140">
    <property type="entry name" value="Nucleic acid-binding proteins"/>
    <property type="match status" value="1"/>
</dbReference>
<dbReference type="InterPro" id="IPR000266">
    <property type="entry name" value="Ribosomal_uS17"/>
</dbReference>
<accession>A0A5C1H835</accession>
<evidence type="ECO:0000256" key="1">
    <source>
        <dbReference type="ARBA" id="ARBA00010254"/>
    </source>
</evidence>
<reference evidence="4" key="1">
    <citation type="journal article" date="2019" name="Genome Biol. Evol.">
        <title>Nephromyces represents a diverse and novel lineage of the Apicomplexa that has retained apicoplasts.</title>
        <authorList>
            <person name="Munoz-Gomez S.A."/>
            <person name="Durnin K."/>
            <person name="Eme L."/>
            <person name="Paight C."/>
            <person name="Lane C.E."/>
            <person name="Saffo M.B."/>
            <person name="Slamovits C.H."/>
        </authorList>
    </citation>
    <scope>NUCLEOTIDE SEQUENCE</scope>
    <source>
        <strain evidence="4">654</strain>
    </source>
</reference>
<dbReference type="GO" id="GO:0006412">
    <property type="term" value="P:translation"/>
    <property type="evidence" value="ECO:0007669"/>
    <property type="project" value="InterPro"/>
</dbReference>
<evidence type="ECO:0000256" key="2">
    <source>
        <dbReference type="ARBA" id="ARBA00022980"/>
    </source>
</evidence>
<dbReference type="GO" id="GO:1990904">
    <property type="term" value="C:ribonucleoprotein complex"/>
    <property type="evidence" value="ECO:0007669"/>
    <property type="project" value="UniProtKB-KW"/>
</dbReference>
<name>A0A5C1H835_9APIC</name>
<evidence type="ECO:0000256" key="3">
    <source>
        <dbReference type="ARBA" id="ARBA00023274"/>
    </source>
</evidence>
<organism evidence="4">
    <name type="scientific">Nephromyces sp. ex Molgula occidentalis</name>
    <dbReference type="NCBI Taxonomy" id="2544991"/>
    <lineage>
        <taxon>Eukaryota</taxon>
        <taxon>Sar</taxon>
        <taxon>Alveolata</taxon>
        <taxon>Apicomplexa</taxon>
        <taxon>Aconoidasida</taxon>
        <taxon>Nephromycida</taxon>
        <taxon>Nephromyces</taxon>
    </lineage>
</organism>
<sequence length="77" mass="9294">MIKFYCGYIIKKPNNKTAVVKSPIFVKKQKILIIKYKRYLIHDERNETKLNDLISFKYISCKSKNKFYKLINIIKSF</sequence>
<dbReference type="GO" id="GO:0003735">
    <property type="term" value="F:structural constituent of ribosome"/>
    <property type="evidence" value="ECO:0007669"/>
    <property type="project" value="InterPro"/>
</dbReference>
<proteinExistence type="inferred from homology"/>